<dbReference type="Proteomes" id="UP000295293">
    <property type="component" value="Unassembled WGS sequence"/>
</dbReference>
<organism evidence="2 3">
    <name type="scientific">Tahibacter aquaticus</name>
    <dbReference type="NCBI Taxonomy" id="520092"/>
    <lineage>
        <taxon>Bacteria</taxon>
        <taxon>Pseudomonadati</taxon>
        <taxon>Pseudomonadota</taxon>
        <taxon>Gammaproteobacteria</taxon>
        <taxon>Lysobacterales</taxon>
        <taxon>Rhodanobacteraceae</taxon>
        <taxon>Tahibacter</taxon>
    </lineage>
</organism>
<feature type="signal peptide" evidence="1">
    <location>
        <begin position="1"/>
        <end position="23"/>
    </location>
</feature>
<keyword evidence="2" id="KW-0378">Hydrolase</keyword>
<feature type="chain" id="PRO_5020759874" evidence="1">
    <location>
        <begin position="24"/>
        <end position="113"/>
    </location>
</feature>
<dbReference type="EMBL" id="SNZH01000026">
    <property type="protein sequence ID" value="TDR37006.1"/>
    <property type="molecule type" value="Genomic_DNA"/>
</dbReference>
<gene>
    <name evidence="2" type="ORF">DFR29_12643</name>
</gene>
<dbReference type="InterPro" id="IPR013784">
    <property type="entry name" value="Carb-bd-like_fold"/>
</dbReference>
<reference evidence="2 3" key="1">
    <citation type="submission" date="2019-03" db="EMBL/GenBank/DDBJ databases">
        <title>Genomic Encyclopedia of Type Strains, Phase IV (KMG-IV): sequencing the most valuable type-strain genomes for metagenomic binning, comparative biology and taxonomic classification.</title>
        <authorList>
            <person name="Goeker M."/>
        </authorList>
    </citation>
    <scope>NUCLEOTIDE SEQUENCE [LARGE SCALE GENOMIC DNA]</scope>
    <source>
        <strain evidence="2 3">DSM 21667</strain>
    </source>
</reference>
<evidence type="ECO:0000313" key="3">
    <source>
        <dbReference type="Proteomes" id="UP000295293"/>
    </source>
</evidence>
<comment type="caution">
    <text evidence="2">The sequence shown here is derived from an EMBL/GenBank/DDBJ whole genome shotgun (WGS) entry which is preliminary data.</text>
</comment>
<protein>
    <submittedName>
        <fullName evidence="2">Carboxypeptidase family protein</fullName>
    </submittedName>
</protein>
<keyword evidence="2" id="KW-0645">Protease</keyword>
<dbReference type="Pfam" id="PF13620">
    <property type="entry name" value="CarboxypepD_reg"/>
    <property type="match status" value="1"/>
</dbReference>
<keyword evidence="3" id="KW-1185">Reference proteome</keyword>
<dbReference type="GO" id="GO:0004180">
    <property type="term" value="F:carboxypeptidase activity"/>
    <property type="evidence" value="ECO:0007669"/>
    <property type="project" value="UniProtKB-KW"/>
</dbReference>
<dbReference type="SUPFAM" id="SSF49452">
    <property type="entry name" value="Starch-binding domain-like"/>
    <property type="match status" value="1"/>
</dbReference>
<keyword evidence="1" id="KW-0732">Signal</keyword>
<accession>A0A4R6YJL5</accession>
<dbReference type="GO" id="GO:0030246">
    <property type="term" value="F:carbohydrate binding"/>
    <property type="evidence" value="ECO:0007669"/>
    <property type="project" value="InterPro"/>
</dbReference>
<dbReference type="Gene3D" id="2.60.40.1120">
    <property type="entry name" value="Carboxypeptidase-like, regulatory domain"/>
    <property type="match status" value="1"/>
</dbReference>
<evidence type="ECO:0000313" key="2">
    <source>
        <dbReference type="EMBL" id="TDR37006.1"/>
    </source>
</evidence>
<dbReference type="RefSeq" id="WP_133821825.1">
    <property type="nucleotide sequence ID" value="NZ_SNZH01000026.1"/>
</dbReference>
<proteinExistence type="predicted"/>
<dbReference type="AlphaFoldDB" id="A0A4R6YJL5"/>
<keyword evidence="2" id="KW-0121">Carboxypeptidase</keyword>
<evidence type="ECO:0000256" key="1">
    <source>
        <dbReference type="SAM" id="SignalP"/>
    </source>
</evidence>
<name>A0A4R6YJL5_9GAMM</name>
<sequence length="113" mass="11661">MLAYLTRLLFTLAVLAPALPAAAQDAPGSAAIKVTNREGDILPGATVALGVRGNYSVYQLAGPTGIATFQNLAAVTYGVQVTQESFVTANTSVTIQAGQTTSLHVKMTPVKID</sequence>